<reference evidence="1" key="1">
    <citation type="submission" date="2014-11" db="EMBL/GenBank/DDBJ databases">
        <authorList>
            <person name="Amaro Gonzalez C."/>
        </authorList>
    </citation>
    <scope>NUCLEOTIDE SEQUENCE</scope>
</reference>
<name>A0A0E9PJB9_ANGAN</name>
<dbReference type="AlphaFoldDB" id="A0A0E9PJB9"/>
<organism evidence="1">
    <name type="scientific">Anguilla anguilla</name>
    <name type="common">European freshwater eel</name>
    <name type="synonym">Muraena anguilla</name>
    <dbReference type="NCBI Taxonomy" id="7936"/>
    <lineage>
        <taxon>Eukaryota</taxon>
        <taxon>Metazoa</taxon>
        <taxon>Chordata</taxon>
        <taxon>Craniata</taxon>
        <taxon>Vertebrata</taxon>
        <taxon>Euteleostomi</taxon>
        <taxon>Actinopterygii</taxon>
        <taxon>Neopterygii</taxon>
        <taxon>Teleostei</taxon>
        <taxon>Anguilliformes</taxon>
        <taxon>Anguillidae</taxon>
        <taxon>Anguilla</taxon>
    </lineage>
</organism>
<sequence>MHYHRSVMALLHQSPVQYLFCHFSHLSMPIDILRCFDVFRKHANRTL</sequence>
<evidence type="ECO:0000313" key="1">
    <source>
        <dbReference type="EMBL" id="JAH04367.1"/>
    </source>
</evidence>
<proteinExistence type="predicted"/>
<reference evidence="1" key="2">
    <citation type="journal article" date="2015" name="Fish Shellfish Immunol.">
        <title>Early steps in the European eel (Anguilla anguilla)-Vibrio vulnificus interaction in the gills: Role of the RtxA13 toxin.</title>
        <authorList>
            <person name="Callol A."/>
            <person name="Pajuelo D."/>
            <person name="Ebbesson L."/>
            <person name="Teles M."/>
            <person name="MacKenzie S."/>
            <person name="Amaro C."/>
        </authorList>
    </citation>
    <scope>NUCLEOTIDE SEQUENCE</scope>
</reference>
<dbReference type="EMBL" id="GBXM01104210">
    <property type="protein sequence ID" value="JAH04367.1"/>
    <property type="molecule type" value="Transcribed_RNA"/>
</dbReference>
<protein>
    <submittedName>
        <fullName evidence="1">Uncharacterized protein</fullName>
    </submittedName>
</protein>
<accession>A0A0E9PJB9</accession>